<dbReference type="PANTHER" id="PTHR15020">
    <property type="entry name" value="FLAVIN REDUCTASE-RELATED"/>
    <property type="match status" value="1"/>
</dbReference>
<dbReference type="SUPFAM" id="SSF51735">
    <property type="entry name" value="NAD(P)-binding Rossmann-fold domains"/>
    <property type="match status" value="1"/>
</dbReference>
<accession>A0ABW1YP23</accession>
<sequence length="254" mass="28415">MDSTEVRPVTALVVGASGATGQLLVRQLLERGANVRTIVRSPEGLPQDFHNHERLTITQASLLELSDGEMSEQVRDCDAVASCLGHNLSFKGVYGHPRRLVTDATRRLCNAVRANGPQGPVRFVLMNTAGNSNRDIPERVSFAQRCLVGLIRVLLPPHPDNERAADFLRTEVGRRHACIEWSVVRPDSLIDEDKVSEYDVRTSPTRSAIFDPGKTSRINVGHFMAELITNEQLWRQWEGQMPVLYNREPLRQSS</sequence>
<comment type="caution">
    <text evidence="2">The sequence shown here is derived from an EMBL/GenBank/DDBJ whole genome shotgun (WGS) entry which is preliminary data.</text>
</comment>
<evidence type="ECO:0000313" key="3">
    <source>
        <dbReference type="Proteomes" id="UP001596425"/>
    </source>
</evidence>
<dbReference type="Pfam" id="PF13460">
    <property type="entry name" value="NAD_binding_10"/>
    <property type="match status" value="1"/>
</dbReference>
<protein>
    <submittedName>
        <fullName evidence="2">NAD(P)-dependent oxidoreductase</fullName>
    </submittedName>
</protein>
<gene>
    <name evidence="2" type="ORF">ACFQBM_07865</name>
</gene>
<reference evidence="3" key="1">
    <citation type="journal article" date="2019" name="Int. J. Syst. Evol. Microbiol.">
        <title>The Global Catalogue of Microorganisms (GCM) 10K type strain sequencing project: providing services to taxonomists for standard genome sequencing and annotation.</title>
        <authorList>
            <consortium name="The Broad Institute Genomics Platform"/>
            <consortium name="The Broad Institute Genome Sequencing Center for Infectious Disease"/>
            <person name="Wu L."/>
            <person name="Ma J."/>
        </authorList>
    </citation>
    <scope>NUCLEOTIDE SEQUENCE [LARGE SCALE GENOMIC DNA]</scope>
    <source>
        <strain evidence="3">CGMCC 1.13718</strain>
    </source>
</reference>
<dbReference type="PANTHER" id="PTHR15020:SF11">
    <property type="entry name" value="OS06G0360300 PROTEIN"/>
    <property type="match status" value="1"/>
</dbReference>
<evidence type="ECO:0000259" key="1">
    <source>
        <dbReference type="Pfam" id="PF13460"/>
    </source>
</evidence>
<dbReference type="Gene3D" id="3.40.50.720">
    <property type="entry name" value="NAD(P)-binding Rossmann-like Domain"/>
    <property type="match status" value="1"/>
</dbReference>
<dbReference type="RefSeq" id="WP_226864588.1">
    <property type="nucleotide sequence ID" value="NZ_JACZFR010000006.1"/>
</dbReference>
<dbReference type="InterPro" id="IPR036291">
    <property type="entry name" value="NAD(P)-bd_dom_sf"/>
</dbReference>
<keyword evidence="3" id="KW-1185">Reference proteome</keyword>
<feature type="domain" description="NAD(P)-binding" evidence="1">
    <location>
        <begin position="15"/>
        <end position="230"/>
    </location>
</feature>
<dbReference type="InterPro" id="IPR016040">
    <property type="entry name" value="NAD(P)-bd_dom"/>
</dbReference>
<proteinExistence type="predicted"/>
<dbReference type="EMBL" id="JBHSVR010000001">
    <property type="protein sequence ID" value="MFC6633190.1"/>
    <property type="molecule type" value="Genomic_DNA"/>
</dbReference>
<name>A0ABW1YP23_9GAMM</name>
<organism evidence="2 3">
    <name type="scientific">Microbulbifer taiwanensis</name>
    <dbReference type="NCBI Taxonomy" id="986746"/>
    <lineage>
        <taxon>Bacteria</taxon>
        <taxon>Pseudomonadati</taxon>
        <taxon>Pseudomonadota</taxon>
        <taxon>Gammaproteobacteria</taxon>
        <taxon>Cellvibrionales</taxon>
        <taxon>Microbulbiferaceae</taxon>
        <taxon>Microbulbifer</taxon>
    </lineage>
</organism>
<dbReference type="Proteomes" id="UP001596425">
    <property type="component" value="Unassembled WGS sequence"/>
</dbReference>
<evidence type="ECO:0000313" key="2">
    <source>
        <dbReference type="EMBL" id="MFC6633190.1"/>
    </source>
</evidence>